<sequence>MVGPFPRRRAVVACALLAAPRLAAAQRARRLQKGPNGGKKPPPGGPPPAHDDGWEEDGDEDEEWDDEEWDWDDEEWGDCEDWDEGCEDWDEGEAYGYGHGGYGYGHGDEWRDEGEEWRGGKEGNLEGHEWCLWEVTAEFVNFGVNGGRCFGCSGMADEDELVAHCRELCLKDADCVAFETAPDGVDFYESEFEGKRYYLDGFDHNGVNCCLEQSRKRVRNSQLQRLLSRPFSTRLEHHTSSNKGSPNSWQRSGDVDGDCPAEVSLWTTRELVEGEAEFCDRDYGLDLGVCTAYAEYDFDDSEDANVARRDLYLERGCAAIVDGFYYFILAMCFLAGALVTFLAAACWIFDALQDQERKSRLRAGTCVVVVASALVWFFGLLPAVYWLPPVYELSYAGAGVGLVFGLAAHAKPVKKRLLPRVDGKTYCVSPAGDVARVEAEMVPAIEAVPIDRSPVVVDGRRELDGAHDEEKEERSPVARSLTPSKAIMAESLKSVPRAGDDEYDVFISHCKKLPTSEDRAIWLADLFEGEGLKVFFDRSDLLEISEAALRDAVRASRVIVTVVDPVTFDSVWVANENAWAKDLGKPIVAFYDRDRHAWDEISKWVPLHPHVFARQAIPYTKDYRTEAKDKLLRQVDLARRDATVRGHAALKGLHAAGSATF</sequence>
<feature type="compositionally biased region" description="Polar residues" evidence="1">
    <location>
        <begin position="241"/>
        <end position="251"/>
    </location>
</feature>
<dbReference type="KEGG" id="aaf:AURANDRAFT_66111"/>
<feature type="transmembrane region" description="Helical" evidence="2">
    <location>
        <begin position="361"/>
        <end position="387"/>
    </location>
</feature>
<evidence type="ECO:0000256" key="1">
    <source>
        <dbReference type="SAM" id="MobiDB-lite"/>
    </source>
</evidence>
<organism evidence="6">
    <name type="scientific">Aureococcus anophagefferens</name>
    <name type="common">Harmful bloom alga</name>
    <dbReference type="NCBI Taxonomy" id="44056"/>
    <lineage>
        <taxon>Eukaryota</taxon>
        <taxon>Sar</taxon>
        <taxon>Stramenopiles</taxon>
        <taxon>Ochrophyta</taxon>
        <taxon>Pelagophyceae</taxon>
        <taxon>Pelagomonadales</taxon>
        <taxon>Pelagomonadaceae</taxon>
        <taxon>Aureococcus</taxon>
    </lineage>
</organism>
<keyword evidence="2" id="KW-0812">Transmembrane</keyword>
<dbReference type="InParanoid" id="F0YGC9"/>
<name>F0YGC9_AURAN</name>
<dbReference type="SMART" id="SM00255">
    <property type="entry name" value="TIR"/>
    <property type="match status" value="1"/>
</dbReference>
<feature type="compositionally biased region" description="Acidic residues" evidence="1">
    <location>
        <begin position="53"/>
        <end position="83"/>
    </location>
</feature>
<accession>F0YGC9</accession>
<evidence type="ECO:0000259" key="4">
    <source>
        <dbReference type="PROSITE" id="PS50104"/>
    </source>
</evidence>
<dbReference type="GO" id="GO:0007165">
    <property type="term" value="P:signal transduction"/>
    <property type="evidence" value="ECO:0007669"/>
    <property type="project" value="InterPro"/>
</dbReference>
<dbReference type="Gene3D" id="3.40.50.10140">
    <property type="entry name" value="Toll/interleukin-1 receptor homology (TIR) domain"/>
    <property type="match status" value="1"/>
</dbReference>
<dbReference type="Pfam" id="PF13676">
    <property type="entry name" value="TIR_2"/>
    <property type="match status" value="1"/>
</dbReference>
<feature type="transmembrane region" description="Helical" evidence="2">
    <location>
        <begin position="324"/>
        <end position="349"/>
    </location>
</feature>
<feature type="transmembrane region" description="Helical" evidence="2">
    <location>
        <begin position="393"/>
        <end position="410"/>
    </location>
</feature>
<dbReference type="InterPro" id="IPR000157">
    <property type="entry name" value="TIR_dom"/>
</dbReference>
<dbReference type="GeneID" id="20225657"/>
<keyword evidence="2" id="KW-0472">Membrane</keyword>
<evidence type="ECO:0000256" key="2">
    <source>
        <dbReference type="SAM" id="Phobius"/>
    </source>
</evidence>
<evidence type="ECO:0000313" key="6">
    <source>
        <dbReference type="Proteomes" id="UP000002729"/>
    </source>
</evidence>
<feature type="chain" id="PRO_5003261660" description="TIR domain-containing protein" evidence="3">
    <location>
        <begin position="26"/>
        <end position="661"/>
    </location>
</feature>
<dbReference type="RefSeq" id="XP_009039420.1">
    <property type="nucleotide sequence ID" value="XM_009041172.1"/>
</dbReference>
<evidence type="ECO:0000313" key="5">
    <source>
        <dbReference type="EMBL" id="EGB05876.1"/>
    </source>
</evidence>
<evidence type="ECO:0000256" key="3">
    <source>
        <dbReference type="SAM" id="SignalP"/>
    </source>
</evidence>
<keyword evidence="2" id="KW-1133">Transmembrane helix</keyword>
<keyword evidence="6" id="KW-1185">Reference proteome</keyword>
<dbReference type="AlphaFoldDB" id="F0YGC9"/>
<reference evidence="5 6" key="1">
    <citation type="journal article" date="2011" name="Proc. Natl. Acad. Sci. U.S.A.">
        <title>Niche of harmful alga Aureococcus anophagefferens revealed through ecogenomics.</title>
        <authorList>
            <person name="Gobler C.J."/>
            <person name="Berry D.L."/>
            <person name="Dyhrman S.T."/>
            <person name="Wilhelm S.W."/>
            <person name="Salamov A."/>
            <person name="Lobanov A.V."/>
            <person name="Zhang Y."/>
            <person name="Collier J.L."/>
            <person name="Wurch L.L."/>
            <person name="Kustka A.B."/>
            <person name="Dill B.D."/>
            <person name="Shah M."/>
            <person name="VerBerkmoes N.C."/>
            <person name="Kuo A."/>
            <person name="Terry A."/>
            <person name="Pangilinan J."/>
            <person name="Lindquist E.A."/>
            <person name="Lucas S."/>
            <person name="Paulsen I.T."/>
            <person name="Hattenrath-Lehmann T.K."/>
            <person name="Talmage S.C."/>
            <person name="Walker E.A."/>
            <person name="Koch F."/>
            <person name="Burson A.M."/>
            <person name="Marcoval M.A."/>
            <person name="Tang Y.Z."/>
            <person name="Lecleir G.R."/>
            <person name="Coyne K.J."/>
            <person name="Berg G.M."/>
            <person name="Bertrand E.M."/>
            <person name="Saito M.A."/>
            <person name="Gladyshev V.N."/>
            <person name="Grigoriev I.V."/>
        </authorList>
    </citation>
    <scope>NUCLEOTIDE SEQUENCE [LARGE SCALE GENOMIC DNA]</scope>
    <source>
        <strain evidence="6">CCMP 1984</strain>
    </source>
</reference>
<dbReference type="Proteomes" id="UP000002729">
    <property type="component" value="Unassembled WGS sequence"/>
</dbReference>
<protein>
    <recommendedName>
        <fullName evidence="4">TIR domain-containing protein</fullName>
    </recommendedName>
</protein>
<proteinExistence type="predicted"/>
<dbReference type="SUPFAM" id="SSF52200">
    <property type="entry name" value="Toll/Interleukin receptor TIR domain"/>
    <property type="match status" value="1"/>
</dbReference>
<dbReference type="PROSITE" id="PS50104">
    <property type="entry name" value="TIR"/>
    <property type="match status" value="1"/>
</dbReference>
<dbReference type="InterPro" id="IPR035897">
    <property type="entry name" value="Toll_tir_struct_dom_sf"/>
</dbReference>
<feature type="domain" description="TIR" evidence="4">
    <location>
        <begin position="501"/>
        <end position="639"/>
    </location>
</feature>
<dbReference type="EMBL" id="GL833138">
    <property type="protein sequence ID" value="EGB05876.1"/>
    <property type="molecule type" value="Genomic_DNA"/>
</dbReference>
<keyword evidence="3" id="KW-0732">Signal</keyword>
<feature type="signal peptide" evidence="3">
    <location>
        <begin position="1"/>
        <end position="25"/>
    </location>
</feature>
<feature type="region of interest" description="Disordered" evidence="1">
    <location>
        <begin position="235"/>
        <end position="255"/>
    </location>
</feature>
<gene>
    <name evidence="5" type="ORF">AURANDRAFT_66111</name>
</gene>
<feature type="region of interest" description="Disordered" evidence="1">
    <location>
        <begin position="25"/>
        <end position="83"/>
    </location>
</feature>